<proteinExistence type="predicted"/>
<keyword evidence="2" id="KW-1185">Reference proteome</keyword>
<evidence type="ECO:0000313" key="2">
    <source>
        <dbReference type="Proteomes" id="UP001164539"/>
    </source>
</evidence>
<dbReference type="EMBL" id="CM051399">
    <property type="protein sequence ID" value="KAJ4715873.1"/>
    <property type="molecule type" value="Genomic_DNA"/>
</dbReference>
<reference evidence="1 2" key="1">
    <citation type="journal article" date="2023" name="Science">
        <title>Complex scaffold remodeling in plant triterpene biosynthesis.</title>
        <authorList>
            <person name="De La Pena R."/>
            <person name="Hodgson H."/>
            <person name="Liu J.C."/>
            <person name="Stephenson M.J."/>
            <person name="Martin A.C."/>
            <person name="Owen C."/>
            <person name="Harkess A."/>
            <person name="Leebens-Mack J."/>
            <person name="Jimenez L.E."/>
            <person name="Osbourn A."/>
            <person name="Sattely E.S."/>
        </authorList>
    </citation>
    <scope>NUCLEOTIDE SEQUENCE [LARGE SCALE GENOMIC DNA]</scope>
    <source>
        <strain evidence="2">cv. JPN11</strain>
        <tissue evidence="1">Leaf</tissue>
    </source>
</reference>
<gene>
    <name evidence="1" type="ORF">OWV82_010963</name>
</gene>
<name>A0ACC1XXJ2_MELAZ</name>
<sequence length="588" mass="66934">MKKKKRDNNHASNRLAVALFRLIFLRRRRQFFPLISAASGCVLFAFVAFNFLSSAPPISKHRQSSVRTHILNTEAAGDSNSNASIVFRVPDEDSDSNSAAVFRVPENGGSLVRDLWRSRESKFFYGCSSPSDKFQLANVKTHPNRYLLIATSGGLNQQRTGITDGVVAAYILNATLIVPKLDQKSYWKDTSDFEEIFDVDWFISSLSRDVKIIKELPRKKGKNLTPHNMRVPRKCSPNFYKSRVLPVLNKKHAVQLTKFDYRLSNKLDTDLQKLRCRVNYHGLKFTDSIRDIGKMLVERMRLKTKHFIALHLRFEPDMLAFSGCYYGGGDKERTELGAMRKRWKNLHASNPDKVRSHGRCPLTPEEVGLMLRALGFGSDVHLYIASGEVYGGEETLAPLKALFPNLHSKETLASKYELEPFSSFSSRMAALDFIVCDESDVFVTNNNGNMARILAGRRRYFGHKPTIRPNAKRLNKLFTERNNMTWEEFASRVRTSQIGLMGEPNEVKLGRGEFHENPAACICEDRELLAPQNQTLYNQNNRRKDTSVVTDDHVNENDHDWADMDYMDNGGAHQAKDSNISLVKPETE</sequence>
<accession>A0ACC1XXJ2</accession>
<dbReference type="Proteomes" id="UP001164539">
    <property type="component" value="Chromosome 6"/>
</dbReference>
<protein>
    <submittedName>
        <fullName evidence="1">O-fucosyltransferase family protein</fullName>
    </submittedName>
</protein>
<evidence type="ECO:0000313" key="1">
    <source>
        <dbReference type="EMBL" id="KAJ4715873.1"/>
    </source>
</evidence>
<comment type="caution">
    <text evidence="1">The sequence shown here is derived from an EMBL/GenBank/DDBJ whole genome shotgun (WGS) entry which is preliminary data.</text>
</comment>
<organism evidence="1 2">
    <name type="scientific">Melia azedarach</name>
    <name type="common">Chinaberry tree</name>
    <dbReference type="NCBI Taxonomy" id="155640"/>
    <lineage>
        <taxon>Eukaryota</taxon>
        <taxon>Viridiplantae</taxon>
        <taxon>Streptophyta</taxon>
        <taxon>Embryophyta</taxon>
        <taxon>Tracheophyta</taxon>
        <taxon>Spermatophyta</taxon>
        <taxon>Magnoliopsida</taxon>
        <taxon>eudicotyledons</taxon>
        <taxon>Gunneridae</taxon>
        <taxon>Pentapetalae</taxon>
        <taxon>rosids</taxon>
        <taxon>malvids</taxon>
        <taxon>Sapindales</taxon>
        <taxon>Meliaceae</taxon>
        <taxon>Melia</taxon>
    </lineage>
</organism>